<dbReference type="SUPFAM" id="SSF49899">
    <property type="entry name" value="Concanavalin A-like lectins/glucanases"/>
    <property type="match status" value="1"/>
</dbReference>
<dbReference type="InterPro" id="IPR026341">
    <property type="entry name" value="T9SS_type_B"/>
</dbReference>
<dbReference type="InterPro" id="IPR044023">
    <property type="entry name" value="Ig_7"/>
</dbReference>
<protein>
    <submittedName>
        <fullName evidence="2">T9SS type B sorting domain-containing protein</fullName>
    </submittedName>
</protein>
<dbReference type="Proteomes" id="UP000610931">
    <property type="component" value="Unassembled WGS sequence"/>
</dbReference>
<accession>A0A8J7J5M7</accession>
<dbReference type="GO" id="GO:0005975">
    <property type="term" value="P:carbohydrate metabolic process"/>
    <property type="evidence" value="ECO:0007669"/>
    <property type="project" value="UniProtKB-ARBA"/>
</dbReference>
<proteinExistence type="predicted"/>
<dbReference type="InterPro" id="IPR013320">
    <property type="entry name" value="ConA-like_dom_sf"/>
</dbReference>
<evidence type="ECO:0000259" key="1">
    <source>
        <dbReference type="Pfam" id="PF19081"/>
    </source>
</evidence>
<dbReference type="NCBIfam" id="TIGR04131">
    <property type="entry name" value="Bac_Flav_CTERM"/>
    <property type="match status" value="1"/>
</dbReference>
<keyword evidence="3" id="KW-1185">Reference proteome</keyword>
<gene>
    <name evidence="2" type="ORF">JF259_12650</name>
</gene>
<evidence type="ECO:0000313" key="2">
    <source>
        <dbReference type="EMBL" id="MBJ6368939.1"/>
    </source>
</evidence>
<name>A0A8J7J5M7_9FLAO</name>
<dbReference type="GO" id="GO:0004553">
    <property type="term" value="F:hydrolase activity, hydrolyzing O-glycosyl compounds"/>
    <property type="evidence" value="ECO:0007669"/>
    <property type="project" value="UniProtKB-ARBA"/>
</dbReference>
<organism evidence="2 3">
    <name type="scientific">Snuella sedimenti</name>
    <dbReference type="NCBI Taxonomy" id="2798802"/>
    <lineage>
        <taxon>Bacteria</taxon>
        <taxon>Pseudomonadati</taxon>
        <taxon>Bacteroidota</taxon>
        <taxon>Flavobacteriia</taxon>
        <taxon>Flavobacteriales</taxon>
        <taxon>Flavobacteriaceae</taxon>
        <taxon>Snuella</taxon>
    </lineage>
</organism>
<dbReference type="Pfam" id="PF13585">
    <property type="entry name" value="CHU_C"/>
    <property type="match status" value="1"/>
</dbReference>
<dbReference type="CDD" id="cd11304">
    <property type="entry name" value="Cadherin_repeat"/>
    <property type="match status" value="1"/>
</dbReference>
<dbReference type="RefSeq" id="WP_199115700.1">
    <property type="nucleotide sequence ID" value="NZ_JAELVQ010000017.1"/>
</dbReference>
<evidence type="ECO:0000313" key="3">
    <source>
        <dbReference type="Proteomes" id="UP000610931"/>
    </source>
</evidence>
<sequence>MQHITSAQVDHHFFFLNNALVNSDPVNYTPGTKHLSGVDYNESGNSGYPSASGNFFSTNVSMSPFCSSARKTVYNFRQKTGLKYTRSSSDNFDDYTITVIIKLNTVIANTYYRILDFSNGQSDNGIYAYGSNLNFYPTGNIASNVFGSSQFTFLTITREAATKKIKVYVNDNLVTTYNDVNDYYKFYSNLIIARDNLPGTSAPNEDTNGQIAYINVKNSVSTDAQVKNVYDTICSLIPPNINAVNDTEPDANWQVGGSVLNIFDNDERENLALNPNDVSLTVVSSDPTGNITLNPDGTVNLSTNAPTGVYTLTYRICDNAYPAICDTAVVTVNVLSLPTVTSTTDDVICFQGFGQLSATASSGIMSWYDSPTGGIALGTGAIFTPPLTTTTTTYYVEVVDNWRVSAVREPVTLTVHHTTLPTAISPQTFCDVENATISSLGVTGSAIQWYATDGSTTPLLATEILVTGTYYATQTLNKCESPKLPVDVVVYETVEPIIVPYILESCDTNTDGDDTNGKTSFNLTNSESTLVNGKKVSDYDFYYFEDAAHTIPITMPSNYQNTVRDQQVIYVKIVNTLNNTCYTNVSFNLQVRPLPKVNSEVDLVQCDDDTDGLSPFNLTEANKLISTDHINENITYYKTLAQAENGLLTDQITNITTYSNTTPLTDVVYARVENMDECYRTVIINLIVGVSQIPVSFAPLEYFECDTKDVDSNNANGITTFNFSDAKAQIEGLFPAGGVTVTFYNNEVDALSELNAIPDIANHRNEDYPGQQDIYVRVDSDAVNACLGLGHYITLRVDEMPAAQVITDYVLCSDTNTATFNLTTKTPEVISTQTRPVLVSYHESEQDAINNVPIVNPLGYTATPRTIYIRAQFDDNNNGITDERECVRTDMSFNLVVRPSPVLTSPDPIHICSEQVETEYDLTIRDKQITNNDTTMALSYFETQQDVIDGNPIANPTTYLNTQLDRDIIVLAIGANMCTSTIILSLKTILYPNLNLAPMHIEECEVDNDGFDNFDLLRSESAILNGLSASDFIFTYYEQEADAIAGNTNAIKNPENFINTEKDTQTIYVRVKPSINECYRVVPVVLIVNPVPEIAIKDEYVICLNADNQSISPQLNTFLPNPPIDTMLSITEYSFQWYSDVEALPGNVISGATSATYMPTEAGYYTVIATDRITGCTIPATTEVVGAYPPESIIVELSSEAFSENNILDITVVGNGEYEYKLDTTDWQMEPRFERVRGGERIIYVRDVYNCNTITTQQVIIDYPKYFTPNGDGINDTWNIRGIDAQSNAIVCIYDRYGKLLKQFRTRDKGWNGTFKGNLMPANDYWFTVEYKEPRSNTSKIFKAHFTLKR</sequence>
<dbReference type="EMBL" id="JAELVQ010000017">
    <property type="protein sequence ID" value="MBJ6368939.1"/>
    <property type="molecule type" value="Genomic_DNA"/>
</dbReference>
<comment type="caution">
    <text evidence="2">The sequence shown here is derived from an EMBL/GenBank/DDBJ whole genome shotgun (WGS) entry which is preliminary data.</text>
</comment>
<dbReference type="Pfam" id="PF19081">
    <property type="entry name" value="Ig_7"/>
    <property type="match status" value="1"/>
</dbReference>
<reference evidence="2" key="1">
    <citation type="submission" date="2020-12" db="EMBL/GenBank/DDBJ databases">
        <title>Snuella sp. nov., isolated from sediment in Incheon.</title>
        <authorList>
            <person name="Kim W."/>
        </authorList>
    </citation>
    <scope>NUCLEOTIDE SEQUENCE</scope>
    <source>
        <strain evidence="2">CAU 1569</strain>
    </source>
</reference>
<feature type="domain" description="Ig-like" evidence="1">
    <location>
        <begin position="338"/>
        <end position="415"/>
    </location>
</feature>
<dbReference type="Gene3D" id="2.60.120.200">
    <property type="match status" value="1"/>
</dbReference>